<dbReference type="InterPro" id="IPR000792">
    <property type="entry name" value="Tscrpt_reg_LuxR_C"/>
</dbReference>
<evidence type="ECO:0000256" key="2">
    <source>
        <dbReference type="ARBA" id="ARBA00023125"/>
    </source>
</evidence>
<evidence type="ECO:0000256" key="3">
    <source>
        <dbReference type="ARBA" id="ARBA00023163"/>
    </source>
</evidence>
<evidence type="ECO:0000313" key="6">
    <source>
        <dbReference type="Proteomes" id="UP000534294"/>
    </source>
</evidence>
<dbReference type="RefSeq" id="WP_184212842.1">
    <property type="nucleotide sequence ID" value="NZ_JACHIF010000012.1"/>
</dbReference>
<dbReference type="GO" id="GO:0006355">
    <property type="term" value="P:regulation of DNA-templated transcription"/>
    <property type="evidence" value="ECO:0007669"/>
    <property type="project" value="InterPro"/>
</dbReference>
<dbReference type="PROSITE" id="PS50043">
    <property type="entry name" value="HTH_LUXR_2"/>
    <property type="match status" value="1"/>
</dbReference>
<reference evidence="5 6" key="1">
    <citation type="submission" date="2020-08" db="EMBL/GenBank/DDBJ databases">
        <title>Genomic Encyclopedia of Type Strains, Phase IV (KMG-IV): sequencing the most valuable type-strain genomes for metagenomic binning, comparative biology and taxonomic classification.</title>
        <authorList>
            <person name="Goeker M."/>
        </authorList>
    </citation>
    <scope>NUCLEOTIDE SEQUENCE [LARGE SCALE GENOMIC DNA]</scope>
    <source>
        <strain evidence="5 6">DSM 12251</strain>
    </source>
</reference>
<gene>
    <name evidence="5" type="ORF">HNQ64_004582</name>
</gene>
<proteinExistence type="predicted"/>
<dbReference type="SUPFAM" id="SSF55781">
    <property type="entry name" value="GAF domain-like"/>
    <property type="match status" value="1"/>
</dbReference>
<evidence type="ECO:0000256" key="1">
    <source>
        <dbReference type="ARBA" id="ARBA00023015"/>
    </source>
</evidence>
<keyword evidence="6" id="KW-1185">Reference proteome</keyword>
<dbReference type="SMART" id="SM00421">
    <property type="entry name" value="HTH_LUXR"/>
    <property type="match status" value="1"/>
</dbReference>
<dbReference type="InterPro" id="IPR016032">
    <property type="entry name" value="Sig_transdc_resp-reg_C-effctor"/>
</dbReference>
<dbReference type="Proteomes" id="UP000534294">
    <property type="component" value="Unassembled WGS sequence"/>
</dbReference>
<dbReference type="CDD" id="cd06170">
    <property type="entry name" value="LuxR_C_like"/>
    <property type="match status" value="1"/>
</dbReference>
<comment type="caution">
    <text evidence="5">The sequence shown here is derived from an EMBL/GenBank/DDBJ whole genome shotgun (WGS) entry which is preliminary data.</text>
</comment>
<sequence length="256" mass="29145">MVMTMEARLKRLLEAVEILNRREQPMFQDRVLQACRHLFPESFSGFQLWDRLTGIHTGGTDVPYDENSLLERFQRVGELVPLQHPGYPLIMAGEKEVLRLSDLTTQREFAKTELFDVGFKPVDLRHQVALPILTPQHLGGVTVNKGGSQDFSAEDLELLGIFSRHLVLALQNEMILLEAQKQQPKVAMLDHLTLRRAGLTKRESEVFVWMAEGKRDREIATILGVSYRTVTNHVYSILRKLGVETRTAAVSALCER</sequence>
<dbReference type="PRINTS" id="PR00038">
    <property type="entry name" value="HTHLUXR"/>
</dbReference>
<dbReference type="InterPro" id="IPR029016">
    <property type="entry name" value="GAF-like_dom_sf"/>
</dbReference>
<keyword evidence="2 5" id="KW-0238">DNA-binding</keyword>
<keyword evidence="1" id="KW-0805">Transcription regulation</keyword>
<evidence type="ECO:0000259" key="4">
    <source>
        <dbReference type="PROSITE" id="PS50043"/>
    </source>
</evidence>
<name>A0A7W7YQ66_9BACT</name>
<dbReference type="EMBL" id="JACHIF010000012">
    <property type="protein sequence ID" value="MBB5040301.1"/>
    <property type="molecule type" value="Genomic_DNA"/>
</dbReference>
<protein>
    <submittedName>
        <fullName evidence="5">DNA-binding CsgD family transcriptional regulator</fullName>
    </submittedName>
</protein>
<dbReference type="PANTHER" id="PTHR44688">
    <property type="entry name" value="DNA-BINDING TRANSCRIPTIONAL ACTIVATOR DEVR_DOSR"/>
    <property type="match status" value="1"/>
</dbReference>
<dbReference type="Gene3D" id="1.10.10.10">
    <property type="entry name" value="Winged helix-like DNA-binding domain superfamily/Winged helix DNA-binding domain"/>
    <property type="match status" value="1"/>
</dbReference>
<dbReference type="PANTHER" id="PTHR44688:SF16">
    <property type="entry name" value="DNA-BINDING TRANSCRIPTIONAL ACTIVATOR DEVR_DOSR"/>
    <property type="match status" value="1"/>
</dbReference>
<dbReference type="SUPFAM" id="SSF46894">
    <property type="entry name" value="C-terminal effector domain of the bipartite response regulators"/>
    <property type="match status" value="1"/>
</dbReference>
<accession>A0A7W7YQ66</accession>
<evidence type="ECO:0000313" key="5">
    <source>
        <dbReference type="EMBL" id="MBB5040301.1"/>
    </source>
</evidence>
<dbReference type="Gene3D" id="3.30.450.40">
    <property type="match status" value="1"/>
</dbReference>
<dbReference type="InterPro" id="IPR036388">
    <property type="entry name" value="WH-like_DNA-bd_sf"/>
</dbReference>
<dbReference type="AlphaFoldDB" id="A0A7W7YQ66"/>
<organism evidence="5 6">
    <name type="scientific">Prosthecobacter dejongeii</name>
    <dbReference type="NCBI Taxonomy" id="48465"/>
    <lineage>
        <taxon>Bacteria</taxon>
        <taxon>Pseudomonadati</taxon>
        <taxon>Verrucomicrobiota</taxon>
        <taxon>Verrucomicrobiia</taxon>
        <taxon>Verrucomicrobiales</taxon>
        <taxon>Verrucomicrobiaceae</taxon>
        <taxon>Prosthecobacter</taxon>
    </lineage>
</organism>
<feature type="domain" description="HTH luxR-type" evidence="4">
    <location>
        <begin position="192"/>
        <end position="256"/>
    </location>
</feature>
<dbReference type="Pfam" id="PF00196">
    <property type="entry name" value="GerE"/>
    <property type="match status" value="1"/>
</dbReference>
<dbReference type="GO" id="GO:0003677">
    <property type="term" value="F:DNA binding"/>
    <property type="evidence" value="ECO:0007669"/>
    <property type="project" value="UniProtKB-KW"/>
</dbReference>
<keyword evidence="3" id="KW-0804">Transcription</keyword>